<dbReference type="EMBL" id="JBBUKT010000005">
    <property type="protein sequence ID" value="MEK7951746.1"/>
    <property type="molecule type" value="Genomic_DNA"/>
</dbReference>
<comment type="caution">
    <text evidence="3">The sequence shown here is derived from an EMBL/GenBank/DDBJ whole genome shotgun (WGS) entry which is preliminary data.</text>
</comment>
<sequence length="918" mass="100698">MTSLFKRPALTLPALLASLAFISLAAPTLAQAQEQEPEQTARLIRDINRGMDDLGPPISWVMPLQKSVVLAKFSVDHGLELWTSNGTPTGTRLLKDILPGPDSSFPDYPVAFGSSEGARIAFTSNTDTFATRLWVTDGTSQGTLPIFETSGSGFDHRTRAVKGTPTGVFFESGGTSYEDRYELHFTDGTPAGTWSLNPLEGETRTRFTSPSGYLTSGQWYYFIANKNEIWRSDGTPAGTTNVITITQGTPTHTAIAGGRLFVAITVESGAHELWCCPMDGGPLTLLAAEWDKYQDFWNIVPLGDRIIFHVAPVWSGPGLWTSNGTPEGTRRLPLQDQGSEPQLTGDLTPWNGAVYVATWRDDRSELWKTDGTLAGTSHVITFPPGYYYRSPSQWEPHHAHHDGTHLYLQVQSPDVGWEVWRTRGDTASTVPVPKLPRFNPEERYSGPAPILAVGKNGLFVITQQGSDDEALWRTRGKSGAVRLTRPEKVVGSNFVRSPFGSQPYEMLDGSLLAFVNTGRHYELWRMNPDGTRARSLWKPEAPLAPYNNSEFGFRAIIGDTAVFTFSGADRSQVWATDGTRQGTRLLAEALVGSGNNYPADFVKAGGIWYFTFSSETYGEPAALWKTDGTPAGTSRIVTADGNFATPDTGELVEFHGQLHFLSTGEDNATSIWRSDGTAAGTVPVTDPSGLQNAKDLSAVGDRLLFFADWSNNHYFWQSDGTAQGTVQVLPLQYFASYSTQPPLDLGGVAIFQGTRDYQETQWWRHDAITGTRPVRDPHTGPRVAQWDSGWQNHAIVGNRLFYSATAGDGDNYEYQLWLTDGTSDGTRLVKSFGTSGYLPENLLAVGNLLYFTVYQPAYGRELWRSDGTETGTVLVADIDPGPADSSPFGLKAMDGKLYFGARREDIGYELFVIDLPQP</sequence>
<keyword evidence="4" id="KW-1185">Reference proteome</keyword>
<gene>
    <name evidence="3" type="ORF">WKV53_14605</name>
</gene>
<organism evidence="3 4">
    <name type="scientific">Luteolibacter soli</name>
    <dbReference type="NCBI Taxonomy" id="3135280"/>
    <lineage>
        <taxon>Bacteria</taxon>
        <taxon>Pseudomonadati</taxon>
        <taxon>Verrucomicrobiota</taxon>
        <taxon>Verrucomicrobiia</taxon>
        <taxon>Verrucomicrobiales</taxon>
        <taxon>Verrucomicrobiaceae</taxon>
        <taxon>Luteolibacter</taxon>
    </lineage>
</organism>
<feature type="signal peptide" evidence="2">
    <location>
        <begin position="1"/>
        <end position="25"/>
    </location>
</feature>
<evidence type="ECO:0000313" key="3">
    <source>
        <dbReference type="EMBL" id="MEK7951746.1"/>
    </source>
</evidence>
<dbReference type="SUPFAM" id="SSF69304">
    <property type="entry name" value="Tricorn protease N-terminal domain"/>
    <property type="match status" value="1"/>
</dbReference>
<evidence type="ECO:0000313" key="4">
    <source>
        <dbReference type="Proteomes" id="UP001371305"/>
    </source>
</evidence>
<dbReference type="RefSeq" id="WP_341405450.1">
    <property type="nucleotide sequence ID" value="NZ_JBBUKT010000005.1"/>
</dbReference>
<reference evidence="3 4" key="1">
    <citation type="submission" date="2024-04" db="EMBL/GenBank/DDBJ databases">
        <title>Luteolibacter sp. isolated from soil.</title>
        <authorList>
            <person name="An J."/>
        </authorList>
    </citation>
    <scope>NUCLEOTIDE SEQUENCE [LARGE SCALE GENOMIC DNA]</scope>
    <source>
        <strain evidence="3 4">Y139</strain>
    </source>
</reference>
<accession>A0ABU9AVH5</accession>
<feature type="chain" id="PRO_5047378013" evidence="2">
    <location>
        <begin position="26"/>
        <end position="918"/>
    </location>
</feature>
<dbReference type="NCBIfam" id="TIGR04534">
    <property type="entry name" value="ELWxxDGT_rpt"/>
    <property type="match status" value="1"/>
</dbReference>
<protein>
    <submittedName>
        <fullName evidence="3">ELWxxDGT repeat protein</fullName>
    </submittedName>
</protein>
<dbReference type="InterPro" id="IPR030916">
    <property type="entry name" value="ELWxxDGT_rpt"/>
</dbReference>
<evidence type="ECO:0000256" key="1">
    <source>
        <dbReference type="SAM" id="MobiDB-lite"/>
    </source>
</evidence>
<keyword evidence="2" id="KW-0732">Signal</keyword>
<feature type="region of interest" description="Disordered" evidence="1">
    <location>
        <begin position="322"/>
        <end position="343"/>
    </location>
</feature>
<dbReference type="Proteomes" id="UP001371305">
    <property type="component" value="Unassembled WGS sequence"/>
</dbReference>
<dbReference type="SUPFAM" id="SSF82171">
    <property type="entry name" value="DPP6 N-terminal domain-like"/>
    <property type="match status" value="1"/>
</dbReference>
<evidence type="ECO:0000256" key="2">
    <source>
        <dbReference type="SAM" id="SignalP"/>
    </source>
</evidence>
<proteinExistence type="predicted"/>
<name>A0ABU9AVH5_9BACT</name>